<evidence type="ECO:0000313" key="2">
    <source>
        <dbReference type="EMBL" id="ETI32965.1"/>
    </source>
</evidence>
<reference evidence="1 3" key="1">
    <citation type="submission" date="2013-11" db="EMBL/GenBank/DDBJ databases">
        <title>The Genome Sequence of Phytophthora parasitica P1569.</title>
        <authorList>
            <consortium name="The Broad Institute Genomics Platform"/>
            <person name="Russ C."/>
            <person name="Tyler B."/>
            <person name="Panabieres F."/>
            <person name="Shan W."/>
            <person name="Tripathy S."/>
            <person name="Grunwald N."/>
            <person name="Machado M."/>
            <person name="Johnson C.S."/>
            <person name="Arredondo F."/>
            <person name="Hong C."/>
            <person name="Coffey M."/>
            <person name="Young S.K."/>
            <person name="Zeng Q."/>
            <person name="Gargeya S."/>
            <person name="Fitzgerald M."/>
            <person name="Abouelleil A."/>
            <person name="Alvarado L."/>
            <person name="Chapman S.B."/>
            <person name="Gainer-Dewar J."/>
            <person name="Goldberg J."/>
            <person name="Griggs A."/>
            <person name="Gujja S."/>
            <person name="Hansen M."/>
            <person name="Howarth C."/>
            <person name="Imamovic A."/>
            <person name="Ireland A."/>
            <person name="Larimer J."/>
            <person name="McCowan C."/>
            <person name="Murphy C."/>
            <person name="Pearson M."/>
            <person name="Poon T.W."/>
            <person name="Priest M."/>
            <person name="Roberts A."/>
            <person name="Saif S."/>
            <person name="Shea T."/>
            <person name="Sykes S."/>
            <person name="Wortman J."/>
            <person name="Nusbaum C."/>
            <person name="Birren B."/>
        </authorList>
    </citation>
    <scope>NUCLEOTIDE SEQUENCE [LARGE SCALE GENOMIC DNA]</scope>
    <source>
        <strain evidence="1 3">P1569</strain>
    </source>
</reference>
<dbReference type="HOGENOM" id="CLU_3147752_0_0_1"/>
<evidence type="ECO:0000313" key="3">
    <source>
        <dbReference type="Proteomes" id="UP000018721"/>
    </source>
</evidence>
<dbReference type="EMBL" id="ANIZ01003534">
    <property type="protein sequence ID" value="ETI32963.1"/>
    <property type="molecule type" value="Genomic_DNA"/>
</dbReference>
<gene>
    <name evidence="2" type="ORF">F443_20307</name>
    <name evidence="1" type="ORF">F443_20309</name>
</gene>
<comment type="caution">
    <text evidence="1">The sequence shown here is derived from an EMBL/GenBank/DDBJ whole genome shotgun (WGS) entry which is preliminary data.</text>
</comment>
<protein>
    <submittedName>
        <fullName evidence="1">Uncharacterized protein</fullName>
    </submittedName>
</protein>
<sequence>RGHVRVDLVPVFSLEDALLFGSEAQLLFDLTIKAMRKSSTVLNAIAECA</sequence>
<name>V9E368_PHYNI</name>
<dbReference type="Proteomes" id="UP000018721">
    <property type="component" value="Unassembled WGS sequence"/>
</dbReference>
<feature type="non-terminal residue" evidence="1">
    <location>
        <position position="1"/>
    </location>
</feature>
<organism evidence="1 3">
    <name type="scientific">Phytophthora nicotianae P1569</name>
    <dbReference type="NCBI Taxonomy" id="1317065"/>
    <lineage>
        <taxon>Eukaryota</taxon>
        <taxon>Sar</taxon>
        <taxon>Stramenopiles</taxon>
        <taxon>Oomycota</taxon>
        <taxon>Peronosporomycetes</taxon>
        <taxon>Peronosporales</taxon>
        <taxon>Peronosporaceae</taxon>
        <taxon>Phytophthora</taxon>
    </lineage>
</organism>
<keyword evidence="3" id="KW-1185">Reference proteome</keyword>
<proteinExistence type="predicted"/>
<evidence type="ECO:0000313" key="1">
    <source>
        <dbReference type="EMBL" id="ETI32963.1"/>
    </source>
</evidence>
<dbReference type="AlphaFoldDB" id="V9E368"/>
<accession>V9E368</accession>
<dbReference type="EMBL" id="ANIZ01003533">
    <property type="protein sequence ID" value="ETI32965.1"/>
    <property type="molecule type" value="Genomic_DNA"/>
</dbReference>